<sequence length="316" mass="34919">MRNFNNTSNNTCQSGHSAHLERSFVSSSEDDAKNTMKGKSKFFSFTRICTFSLLVLMSKCYENGNSNSSVCTFNGFKNGAGLKSLRMLGSAESKEDQLEGASVENEYEEGTKVEEETENCPGEKNCEASDESSSSDSNANDKTCQTNCGACTCGFKTLDLYFEKKLLDILDAGNKKAEKIVDASTHVFSGLKNYLKYVLLFSPLLLELLAGKLLLAGYYKSSQFVSSVCVSFYLYVFYKIIQHCALERGDGYLAYENYSSRRSPFRWGYSGRYCVPPCTGDVCPRSSAESHCNKGNGSCSKKEDSECTNKESKSSD</sequence>
<dbReference type="AlphaFoldDB" id="A0A1B1E429"/>
<keyword evidence="2" id="KW-1133">Transmembrane helix</keyword>
<name>A0A1B1E429_9APIC</name>
<feature type="compositionally biased region" description="Low complexity" evidence="1">
    <location>
        <begin position="131"/>
        <end position="140"/>
    </location>
</feature>
<keyword evidence="2" id="KW-0812">Transmembrane</keyword>
<proteinExistence type="predicted"/>
<protein>
    <submittedName>
        <fullName evidence="3">Uncharacterized protein</fullName>
    </submittedName>
</protein>
<evidence type="ECO:0000313" key="3">
    <source>
        <dbReference type="EMBL" id="ANQ09768.1"/>
    </source>
</evidence>
<feature type="region of interest" description="Disordered" evidence="1">
    <location>
        <begin position="93"/>
        <end position="140"/>
    </location>
</feature>
<feature type="compositionally biased region" description="Polar residues" evidence="1">
    <location>
        <begin position="289"/>
        <end position="299"/>
    </location>
</feature>
<dbReference type="Pfam" id="PF12420">
    <property type="entry name" value="DUF3671"/>
    <property type="match status" value="1"/>
</dbReference>
<keyword evidence="4" id="KW-1185">Reference proteome</keyword>
<accession>A0A1B1E429</accession>
<feature type="compositionally biased region" description="Basic and acidic residues" evidence="1">
    <location>
        <begin position="300"/>
        <end position="316"/>
    </location>
</feature>
<dbReference type="OrthoDB" id="385986at2759"/>
<evidence type="ECO:0000256" key="1">
    <source>
        <dbReference type="SAM" id="MobiDB-lite"/>
    </source>
</evidence>
<feature type="transmembrane region" description="Helical" evidence="2">
    <location>
        <begin position="197"/>
        <end position="218"/>
    </location>
</feature>
<dbReference type="GeneID" id="30910786"/>
<dbReference type="RefSeq" id="XP_019916463.1">
    <property type="nucleotide sequence ID" value="XM_020060843.1"/>
</dbReference>
<keyword evidence="2" id="KW-0472">Membrane</keyword>
<dbReference type="Proteomes" id="UP000092716">
    <property type="component" value="Chromosome 12"/>
</dbReference>
<dbReference type="EMBL" id="CP016250">
    <property type="protein sequence ID" value="ANQ09768.1"/>
    <property type="molecule type" value="Genomic_DNA"/>
</dbReference>
<dbReference type="KEGG" id="pcot:PCOAH_00040550"/>
<dbReference type="InterPro" id="IPR022139">
    <property type="entry name" value="Fam-L/Fam-M-like_plasmodium"/>
</dbReference>
<organism evidence="3 4">
    <name type="scientific">Plasmodium coatneyi</name>
    <dbReference type="NCBI Taxonomy" id="208452"/>
    <lineage>
        <taxon>Eukaryota</taxon>
        <taxon>Sar</taxon>
        <taxon>Alveolata</taxon>
        <taxon>Apicomplexa</taxon>
        <taxon>Aconoidasida</taxon>
        <taxon>Haemosporida</taxon>
        <taxon>Plasmodiidae</taxon>
        <taxon>Plasmodium</taxon>
    </lineage>
</organism>
<feature type="transmembrane region" description="Helical" evidence="2">
    <location>
        <begin position="224"/>
        <end position="241"/>
    </location>
</feature>
<dbReference type="VEuPathDB" id="PlasmoDB:PCOAH_00040550"/>
<gene>
    <name evidence="3" type="ORF">PCOAH_00040550</name>
</gene>
<reference evidence="4" key="1">
    <citation type="submission" date="2016-06" db="EMBL/GenBank/DDBJ databases">
        <title>First high quality genome sequence of Plasmodium coatneyi using continuous long reads from single molecule, real-time sequencing.</title>
        <authorList>
            <person name="Chien J.-T."/>
            <person name="Pakala S.B."/>
            <person name="Geraldo J.A."/>
            <person name="Lapp S.A."/>
            <person name="Barnwell J.W."/>
            <person name="Kissinger J.C."/>
            <person name="Galinski M.R."/>
            <person name="Humphrey J.C."/>
        </authorList>
    </citation>
    <scope>NUCLEOTIDE SEQUENCE [LARGE SCALE GENOMIC DNA]</scope>
    <source>
        <strain evidence="4">Hackeri</strain>
    </source>
</reference>
<feature type="region of interest" description="Disordered" evidence="1">
    <location>
        <begin position="289"/>
        <end position="316"/>
    </location>
</feature>
<evidence type="ECO:0000313" key="4">
    <source>
        <dbReference type="Proteomes" id="UP000092716"/>
    </source>
</evidence>
<evidence type="ECO:0000256" key="2">
    <source>
        <dbReference type="SAM" id="Phobius"/>
    </source>
</evidence>